<keyword evidence="7" id="KW-0732">Signal</keyword>
<dbReference type="GO" id="GO:0030246">
    <property type="term" value="F:carbohydrate binding"/>
    <property type="evidence" value="ECO:0007669"/>
    <property type="project" value="InterPro"/>
</dbReference>
<dbReference type="Pfam" id="PF25183">
    <property type="entry name" value="OMP_b-brl_4"/>
    <property type="match status" value="1"/>
</dbReference>
<sequence>MKARIFFFVFFLLIAMSMWAQTFRGTILGTVTDPSGKFVAGATVKVKNAGTGLERTATTGTDGGYNIPELPVGSYSVTVTQSGFQTSVTTGVEVDVATERRVDVQMKIGQVTQTVEVAGGDLPQIETTSDDLGGVLTSNTVEDMPINGRDYTKLIYLNPGVAGSPDQITDSPGSFGEFSMNGARGRSNNYMLDGTDMNDGYRNDPAINQGGVFAVPSAILPIGAVEEMKVLSNFQPEYGRNAGAVVNIVTKSGNNNLHGEAFEYFRNDALDARNYFDLASQPRAPFHNNQFGGALGGPIIKNKTFFFFDYEGQREPVGLVTLACVPDPAQVAADEAAIVAGGGTVNPVTEAMLKFWPTPNIPGATSNDLGCTNPTGGSSDASLITPSLNNLSSVIAKIDHNFNVNNIFTGRYFFGDSTQSFPLALTGSGGQLPGFNTVTPTRVQLVSLSYVHTFGTHVVNEVRYGWNRFSEGFFSQDRSFQPTSIGLCAEGTSDPTQCSGASVHNAGLPIILVSVTPPGSTSFFSQLGTTSGDPRARHDTNDHFVEDLSYKMGKHELKFGFEFRRTSIQQYFDKYYRGRIKFANLTDFLEGSIVDGGGLQYTGNSLRHTSENSYGLYAQDSFRMNSRVTLNYGLRWDLYGVVKEKNNLFANFLESSFDPVSDTGTGTYEQVGTNGLNRLYDPDYKNFSPRASLSWDVTGRSKTVIRIGAGLFYDAFSQDIFLGHLPFSAYYAPGPAYGNFGPDPILSAGLGPDLGPNNTIVAGKPIFGDETACNYECDIFAVDPHIKTPYMENYNINIQQQLTAKTTLQIGYVGSQGHRLFRFYDINQPTNAAVTAADTACNCINDFSVPRPFAGSVGQYGTTYLYQEKSTGKSNYNSLQVSYRVNGWHNVTSTVNYVYSKSLDNSSDLEDFVPHAGQPQDSNNPQLEYGPSNFNIPHRLTWILAYELPNRGGSMQRLKNGWGFESTVSMQSGQPFEFAYNCEDDYSGGGECFDRPDVVAPITYQKRNPYDYINLSSFAMPCDYNPNNPNGGAFGLASDCLPGTRHYGDLGRNALVGPTYKQWDFALYKNTSLSERVKLQLRAEFFNILNHPNFANPEMPAFIADPATNLGPCGCGFQLVNGREVMGQPNNPGYQITATGDVGIGNPFLGGGGPRGIQIAAKFSF</sequence>
<dbReference type="SUPFAM" id="SSF56935">
    <property type="entry name" value="Porins"/>
    <property type="match status" value="1"/>
</dbReference>
<dbReference type="InterPro" id="IPR039426">
    <property type="entry name" value="TonB-dep_rcpt-like"/>
</dbReference>
<dbReference type="PANTHER" id="PTHR30069">
    <property type="entry name" value="TONB-DEPENDENT OUTER MEMBRANE RECEPTOR"/>
    <property type="match status" value="1"/>
</dbReference>
<accession>A0A2U3L2P5</accession>
<feature type="chain" id="PRO_5015774772" description="TonB-dependent transporter Oar-like beta-barrel domain-containing protein" evidence="7">
    <location>
        <begin position="21"/>
        <end position="1165"/>
    </location>
</feature>
<dbReference type="InterPro" id="IPR036942">
    <property type="entry name" value="Beta-barrel_TonB_sf"/>
</dbReference>
<proteinExistence type="predicted"/>
<dbReference type="Pfam" id="PF13620">
    <property type="entry name" value="CarboxypepD_reg"/>
    <property type="match status" value="1"/>
</dbReference>
<feature type="domain" description="TonB-dependent transporter Oar-like beta-barrel" evidence="8">
    <location>
        <begin position="249"/>
        <end position="1099"/>
    </location>
</feature>
<dbReference type="InterPro" id="IPR057601">
    <property type="entry name" value="Oar-like_b-barrel"/>
</dbReference>
<keyword evidence="2" id="KW-0813">Transport</keyword>
<feature type="signal peptide" evidence="7">
    <location>
        <begin position="1"/>
        <end position="20"/>
    </location>
</feature>
<keyword evidence="3" id="KW-1134">Transmembrane beta strand</keyword>
<dbReference type="SUPFAM" id="SSF49452">
    <property type="entry name" value="Starch-binding domain-like"/>
    <property type="match status" value="1"/>
</dbReference>
<gene>
    <name evidence="9" type="ORF">SBA1_640003</name>
</gene>
<evidence type="ECO:0000256" key="2">
    <source>
        <dbReference type="ARBA" id="ARBA00022448"/>
    </source>
</evidence>
<evidence type="ECO:0000313" key="10">
    <source>
        <dbReference type="Proteomes" id="UP000238701"/>
    </source>
</evidence>
<evidence type="ECO:0000313" key="9">
    <source>
        <dbReference type="EMBL" id="SPF46195.1"/>
    </source>
</evidence>
<evidence type="ECO:0000259" key="8">
    <source>
        <dbReference type="Pfam" id="PF25183"/>
    </source>
</evidence>
<dbReference type="Gene3D" id="2.170.130.10">
    <property type="entry name" value="TonB-dependent receptor, plug domain"/>
    <property type="match status" value="1"/>
</dbReference>
<protein>
    <recommendedName>
        <fullName evidence="8">TonB-dependent transporter Oar-like beta-barrel domain-containing protein</fullName>
    </recommendedName>
</protein>
<keyword evidence="5" id="KW-0472">Membrane</keyword>
<dbReference type="AlphaFoldDB" id="A0A2U3L2P5"/>
<evidence type="ECO:0000256" key="3">
    <source>
        <dbReference type="ARBA" id="ARBA00022452"/>
    </source>
</evidence>
<name>A0A2U3L2P5_9BACT</name>
<dbReference type="PANTHER" id="PTHR30069:SF46">
    <property type="entry name" value="OAR PROTEIN"/>
    <property type="match status" value="1"/>
</dbReference>
<reference evidence="10" key="1">
    <citation type="submission" date="2018-02" db="EMBL/GenBank/DDBJ databases">
        <authorList>
            <person name="Hausmann B."/>
        </authorList>
    </citation>
    <scope>NUCLEOTIDE SEQUENCE [LARGE SCALE GENOMIC DNA]</scope>
    <source>
        <strain evidence="10">Peat soil MAG SbA1</strain>
    </source>
</reference>
<evidence type="ECO:0000256" key="1">
    <source>
        <dbReference type="ARBA" id="ARBA00004571"/>
    </source>
</evidence>
<dbReference type="Gene3D" id="2.60.40.1120">
    <property type="entry name" value="Carboxypeptidase-like, regulatory domain"/>
    <property type="match status" value="1"/>
</dbReference>
<dbReference type="InterPro" id="IPR037066">
    <property type="entry name" value="Plug_dom_sf"/>
</dbReference>
<dbReference type="OrthoDB" id="97893at2"/>
<evidence type="ECO:0000256" key="7">
    <source>
        <dbReference type="SAM" id="SignalP"/>
    </source>
</evidence>
<evidence type="ECO:0000256" key="4">
    <source>
        <dbReference type="ARBA" id="ARBA00022692"/>
    </source>
</evidence>
<dbReference type="EMBL" id="OMOD01000160">
    <property type="protein sequence ID" value="SPF46195.1"/>
    <property type="molecule type" value="Genomic_DNA"/>
</dbReference>
<dbReference type="GO" id="GO:0044718">
    <property type="term" value="P:siderophore transmembrane transport"/>
    <property type="evidence" value="ECO:0007669"/>
    <property type="project" value="TreeGrafter"/>
</dbReference>
<evidence type="ECO:0000256" key="6">
    <source>
        <dbReference type="ARBA" id="ARBA00023237"/>
    </source>
</evidence>
<dbReference type="Proteomes" id="UP000238701">
    <property type="component" value="Unassembled WGS sequence"/>
</dbReference>
<comment type="subcellular location">
    <subcellularLocation>
        <location evidence="1">Cell outer membrane</location>
        <topology evidence="1">Multi-pass membrane protein</topology>
    </subcellularLocation>
</comment>
<keyword evidence="4" id="KW-0812">Transmembrane</keyword>
<dbReference type="GO" id="GO:0015344">
    <property type="term" value="F:siderophore uptake transmembrane transporter activity"/>
    <property type="evidence" value="ECO:0007669"/>
    <property type="project" value="TreeGrafter"/>
</dbReference>
<keyword evidence="6" id="KW-0998">Cell outer membrane</keyword>
<dbReference type="Gene3D" id="2.40.170.20">
    <property type="entry name" value="TonB-dependent receptor, beta-barrel domain"/>
    <property type="match status" value="1"/>
</dbReference>
<dbReference type="InterPro" id="IPR013784">
    <property type="entry name" value="Carb-bd-like_fold"/>
</dbReference>
<evidence type="ECO:0000256" key="5">
    <source>
        <dbReference type="ARBA" id="ARBA00023136"/>
    </source>
</evidence>
<organism evidence="9 10">
    <name type="scientific">Candidatus Sulfotelmatobacter kueseliae</name>
    <dbReference type="NCBI Taxonomy" id="2042962"/>
    <lineage>
        <taxon>Bacteria</taxon>
        <taxon>Pseudomonadati</taxon>
        <taxon>Acidobacteriota</taxon>
        <taxon>Terriglobia</taxon>
        <taxon>Terriglobales</taxon>
        <taxon>Candidatus Korobacteraceae</taxon>
        <taxon>Candidatus Sulfotelmatobacter</taxon>
    </lineage>
</organism>
<dbReference type="GO" id="GO:0009279">
    <property type="term" value="C:cell outer membrane"/>
    <property type="evidence" value="ECO:0007669"/>
    <property type="project" value="UniProtKB-SubCell"/>
</dbReference>